<dbReference type="AlphaFoldDB" id="A0A8J8CBE1"/>
<dbReference type="Proteomes" id="UP000716004">
    <property type="component" value="Unassembled WGS sequence"/>
</dbReference>
<sequence length="277" mass="31483">MFEKRKINKLAKAKALELAATKQAQEAVSSQSSKDGTRYARNVDALSRLATWKNDIRENLGWVILGSILIIISYFLVGIEFIIPLGLIGALLVRTIVMKFHHPAYQWLLLIKVGKDESTYIRWIGVPSKLFAFIDLQGMANTVMTDTYGPVFLIRDIEFGPAGIPVQIKFAWIHFPEYKFLLKKEVYASLIEYLNKLVYADYLLQETMEFSSTSKAKDMTAERMANMSRAKTESPIAIKRMQEEASKKLVTIMEDLDLIEKRSVEDDSNAGEDIVTE</sequence>
<feature type="transmembrane region" description="Helical" evidence="1">
    <location>
        <begin position="60"/>
        <end position="93"/>
    </location>
</feature>
<keyword evidence="1" id="KW-0472">Membrane</keyword>
<comment type="caution">
    <text evidence="2">The sequence shown here is derived from an EMBL/GenBank/DDBJ whole genome shotgun (WGS) entry which is preliminary data.</text>
</comment>
<proteinExistence type="predicted"/>
<accession>A0A8J8CBE1</accession>
<gene>
    <name evidence="2" type="ORF">J9259_07555</name>
</gene>
<organism evidence="2 3">
    <name type="scientific">Candidatus Sysuiplasma superficiale</name>
    <dbReference type="NCBI Taxonomy" id="2823368"/>
    <lineage>
        <taxon>Archaea</taxon>
        <taxon>Methanobacteriati</taxon>
        <taxon>Thermoplasmatota</taxon>
        <taxon>Thermoplasmata</taxon>
        <taxon>Candidatus Sysuiplasmatales</taxon>
        <taxon>Candidatus Sysuiplasmataceae</taxon>
        <taxon>Candidatus Sysuiplasma</taxon>
    </lineage>
</organism>
<reference evidence="2" key="1">
    <citation type="submission" date="2021-04" db="EMBL/GenBank/DDBJ databases">
        <title>Genomic insights into ecological role and evolution of a novel Thermoplasmata order Candidatus Sysuiplasmatales.</title>
        <authorList>
            <person name="Yuan Y."/>
        </authorList>
    </citation>
    <scope>NUCLEOTIDE SEQUENCE</scope>
    <source>
        <strain evidence="2">YP2-bin.285</strain>
    </source>
</reference>
<evidence type="ECO:0000313" key="3">
    <source>
        <dbReference type="Proteomes" id="UP000716004"/>
    </source>
</evidence>
<evidence type="ECO:0000256" key="1">
    <source>
        <dbReference type="SAM" id="Phobius"/>
    </source>
</evidence>
<keyword evidence="1" id="KW-0812">Transmembrane</keyword>
<name>A0A8J8CBE1_9ARCH</name>
<dbReference type="EMBL" id="JAGVSJ010000022">
    <property type="protein sequence ID" value="MBX8632353.1"/>
    <property type="molecule type" value="Genomic_DNA"/>
</dbReference>
<protein>
    <submittedName>
        <fullName evidence="2">Uncharacterized protein</fullName>
    </submittedName>
</protein>
<keyword evidence="1" id="KW-1133">Transmembrane helix</keyword>
<evidence type="ECO:0000313" key="2">
    <source>
        <dbReference type="EMBL" id="MBX8632353.1"/>
    </source>
</evidence>